<feature type="compositionally biased region" description="Basic and acidic residues" evidence="1">
    <location>
        <begin position="125"/>
        <end position="139"/>
    </location>
</feature>
<accession>A0AAX4JXW4</accession>
<sequence>MPRVTKKQKEAGKTVKPKPKNRSGGNNGGGKQGGFNVKPSRAPKDAYMGKAQKIKADLIQRAKMKKSYAKILKAEGISDSSRLGDGSRRRNERPSENDNNDNNNDSRRGKGKDGNNSSGGGKFKSRGERENDETKRLESRAGPAPGSRSSSSSNSYSGSKSTIDRKTYGSNRLDRQKSNSSLRQHDKPPHQRKEIKPPSPKRVRALSLSPPPTSTTDITSTTGQPIEKKSFRDMKKEAFSKYHKSRNEAPASIGGSGRSNKRGQPNMGARMGLLLEKIKGNVK</sequence>
<gene>
    <name evidence="2" type="ORF">L201_004659</name>
</gene>
<keyword evidence="3" id="KW-1185">Reference proteome</keyword>
<feature type="compositionally biased region" description="Basic and acidic residues" evidence="1">
    <location>
        <begin position="104"/>
        <end position="113"/>
    </location>
</feature>
<dbReference type="RefSeq" id="XP_066076497.1">
    <property type="nucleotide sequence ID" value="XM_066220400.1"/>
</dbReference>
<dbReference type="PANTHER" id="PTHR41805">
    <property type="entry name" value="EXPRESSED PROTEIN"/>
    <property type="match status" value="1"/>
</dbReference>
<feature type="region of interest" description="Disordered" evidence="1">
    <location>
        <begin position="72"/>
        <end position="283"/>
    </location>
</feature>
<feature type="compositionally biased region" description="Basic and acidic residues" evidence="1">
    <location>
        <begin position="162"/>
        <end position="196"/>
    </location>
</feature>
<evidence type="ECO:0000313" key="3">
    <source>
        <dbReference type="Proteomes" id="UP001355207"/>
    </source>
</evidence>
<dbReference type="Proteomes" id="UP001355207">
    <property type="component" value="Chromosome 6"/>
</dbReference>
<proteinExistence type="predicted"/>
<reference evidence="2 3" key="1">
    <citation type="submission" date="2024-01" db="EMBL/GenBank/DDBJ databases">
        <title>Comparative genomics of Cryptococcus and Kwoniella reveals pathogenesis evolution and contrasting modes of karyotype evolution via chromosome fusion or intercentromeric recombination.</title>
        <authorList>
            <person name="Coelho M.A."/>
            <person name="David-Palma M."/>
            <person name="Shea T."/>
            <person name="Bowers K."/>
            <person name="McGinley-Smith S."/>
            <person name="Mohammad A.W."/>
            <person name="Gnirke A."/>
            <person name="Yurkov A.M."/>
            <person name="Nowrousian M."/>
            <person name="Sun S."/>
            <person name="Cuomo C.A."/>
            <person name="Heitman J."/>
        </authorList>
    </citation>
    <scope>NUCLEOTIDE SEQUENCE [LARGE SCALE GENOMIC DNA]</scope>
    <source>
        <strain evidence="2 3">CBS 6074</strain>
    </source>
</reference>
<feature type="compositionally biased region" description="Basic and acidic residues" evidence="1">
    <location>
        <begin position="226"/>
        <end position="240"/>
    </location>
</feature>
<dbReference type="EMBL" id="CP144103">
    <property type="protein sequence ID" value="WWC89734.1"/>
    <property type="molecule type" value="Genomic_DNA"/>
</dbReference>
<name>A0AAX4JXW4_9TREE</name>
<evidence type="ECO:0008006" key="4">
    <source>
        <dbReference type="Google" id="ProtNLM"/>
    </source>
</evidence>
<feature type="region of interest" description="Disordered" evidence="1">
    <location>
        <begin position="1"/>
        <end position="49"/>
    </location>
</feature>
<dbReference type="GeneID" id="91095329"/>
<feature type="compositionally biased region" description="Low complexity" evidence="1">
    <location>
        <begin position="140"/>
        <end position="161"/>
    </location>
</feature>
<evidence type="ECO:0000256" key="1">
    <source>
        <dbReference type="SAM" id="MobiDB-lite"/>
    </source>
</evidence>
<dbReference type="AlphaFoldDB" id="A0AAX4JXW4"/>
<protein>
    <recommendedName>
        <fullName evidence="4">rRNA-processing protein FYV7</fullName>
    </recommendedName>
</protein>
<organism evidence="2 3">
    <name type="scientific">Kwoniella dendrophila CBS 6074</name>
    <dbReference type="NCBI Taxonomy" id="1295534"/>
    <lineage>
        <taxon>Eukaryota</taxon>
        <taxon>Fungi</taxon>
        <taxon>Dikarya</taxon>
        <taxon>Basidiomycota</taxon>
        <taxon>Agaricomycotina</taxon>
        <taxon>Tremellomycetes</taxon>
        <taxon>Tremellales</taxon>
        <taxon>Cryptococcaceae</taxon>
        <taxon>Kwoniella</taxon>
    </lineage>
</organism>
<feature type="compositionally biased region" description="Basic and acidic residues" evidence="1">
    <location>
        <begin position="85"/>
        <end position="96"/>
    </location>
</feature>
<dbReference type="PANTHER" id="PTHR41805:SF1">
    <property type="entry name" value="RRNA-PROCESSING PROTEIN FYV7"/>
    <property type="match status" value="1"/>
</dbReference>
<evidence type="ECO:0000313" key="2">
    <source>
        <dbReference type="EMBL" id="WWC89734.1"/>
    </source>
</evidence>